<dbReference type="InterPro" id="IPR015943">
    <property type="entry name" value="WD40/YVTN_repeat-like_dom_sf"/>
</dbReference>
<evidence type="ECO:0000256" key="7">
    <source>
        <dbReference type="ARBA" id="ARBA00022892"/>
    </source>
</evidence>
<dbReference type="Proteomes" id="UP001180020">
    <property type="component" value="Unassembled WGS sequence"/>
</dbReference>
<dbReference type="SUPFAM" id="SSF50998">
    <property type="entry name" value="Quinoprotein alcohol dehydrogenase-like"/>
    <property type="match status" value="1"/>
</dbReference>
<dbReference type="EMBL" id="JAUJYO010000018">
    <property type="protein sequence ID" value="KAK1289627.1"/>
    <property type="molecule type" value="Genomic_DNA"/>
</dbReference>
<dbReference type="PANTHER" id="PTHR23284:SF0">
    <property type="entry name" value="PROLACTIN REGULATORY ELEMENT-BINDING PROTEIN"/>
    <property type="match status" value="1"/>
</dbReference>
<protein>
    <submittedName>
        <fullName evidence="13">SEC12-like protein 2</fullName>
    </submittedName>
</protein>
<dbReference type="PANTHER" id="PTHR23284">
    <property type="entry name" value="PROLACTIN REGULATORY ELEMENT BINDING PROTEIN"/>
    <property type="match status" value="1"/>
</dbReference>
<evidence type="ECO:0000256" key="9">
    <source>
        <dbReference type="ARBA" id="ARBA00022989"/>
    </source>
</evidence>
<keyword evidence="10 12" id="KW-0472">Membrane</keyword>
<reference evidence="13" key="2">
    <citation type="submission" date="2023-06" db="EMBL/GenBank/DDBJ databases">
        <authorList>
            <person name="Ma L."/>
            <person name="Liu K.-W."/>
            <person name="Li Z."/>
            <person name="Hsiao Y.-Y."/>
            <person name="Qi Y."/>
            <person name="Fu T."/>
            <person name="Tang G."/>
            <person name="Zhang D."/>
            <person name="Sun W.-H."/>
            <person name="Liu D.-K."/>
            <person name="Li Y."/>
            <person name="Chen G.-Z."/>
            <person name="Liu X.-D."/>
            <person name="Liao X.-Y."/>
            <person name="Jiang Y.-T."/>
            <person name="Yu X."/>
            <person name="Hao Y."/>
            <person name="Huang J."/>
            <person name="Zhao X.-W."/>
            <person name="Ke S."/>
            <person name="Chen Y.-Y."/>
            <person name="Wu W.-L."/>
            <person name="Hsu J.-L."/>
            <person name="Lin Y.-F."/>
            <person name="Huang M.-D."/>
            <person name="Li C.-Y."/>
            <person name="Huang L."/>
            <person name="Wang Z.-W."/>
            <person name="Zhao X."/>
            <person name="Zhong W.-Y."/>
            <person name="Peng D.-H."/>
            <person name="Ahmad S."/>
            <person name="Lan S."/>
            <person name="Zhang J.-S."/>
            <person name="Tsai W.-C."/>
            <person name="Van De Peer Y."/>
            <person name="Liu Z.-J."/>
        </authorList>
    </citation>
    <scope>NUCLEOTIDE SEQUENCE</scope>
    <source>
        <strain evidence="13">CP</strain>
        <tissue evidence="13">Leaves</tissue>
    </source>
</reference>
<keyword evidence="7" id="KW-0931">ER-Golgi transport</keyword>
<sequence length="393" mass="42848">MVAAKSYGVPFYCAAWVPSDKIQPKESAVDEEEEEEEKSPPPPSEEDVGGGRWRTEKLVVLGGGGGEGSSGVPNALFLARFDPASDSLSEQPVHRLGTGDDVPYRLTVHPGGDGLICSFPKGCRWFEWDVPRDVESCNLGLQSSDKTLTQLENVGLQLALAFNTDGSMLASGGEDGYLRIFKWPSMETILDQSEAHDSVKNLHFSVDTKFLVSLGSSGPCKVWDLASATVVANLSKETGEIFSNCRFSQSTNNTLYLTTFRGERGNVMFWSSTSWKRVGLRQIAREPISAFSVSSDGRLLAVGTIEGDILIINSSNMRVREAVKKAHRGVVTALEFSQDSSALVSSSFDYTARVMLIKDKKGTNNTWVLILLILLVILAYFLRTKGFPSSPLS</sequence>
<dbReference type="Gene3D" id="2.130.10.10">
    <property type="entry name" value="YVTN repeat-like/Quinoprotein amine dehydrogenase"/>
    <property type="match status" value="1"/>
</dbReference>
<evidence type="ECO:0000256" key="10">
    <source>
        <dbReference type="ARBA" id="ARBA00023136"/>
    </source>
</evidence>
<dbReference type="GO" id="GO:0003400">
    <property type="term" value="P:regulation of COPII vesicle coating"/>
    <property type="evidence" value="ECO:0007669"/>
    <property type="project" value="TreeGrafter"/>
</dbReference>
<evidence type="ECO:0000313" key="14">
    <source>
        <dbReference type="Proteomes" id="UP001180020"/>
    </source>
</evidence>
<dbReference type="InterPro" id="IPR045260">
    <property type="entry name" value="Sec12-like"/>
</dbReference>
<dbReference type="InterPro" id="IPR001680">
    <property type="entry name" value="WD40_rpt"/>
</dbReference>
<keyword evidence="9 12" id="KW-1133">Transmembrane helix</keyword>
<evidence type="ECO:0000256" key="5">
    <source>
        <dbReference type="ARBA" id="ARBA00022737"/>
    </source>
</evidence>
<evidence type="ECO:0000256" key="11">
    <source>
        <dbReference type="SAM" id="MobiDB-lite"/>
    </source>
</evidence>
<evidence type="ECO:0000256" key="1">
    <source>
        <dbReference type="ARBA" id="ARBA00004389"/>
    </source>
</evidence>
<dbReference type="AlphaFoldDB" id="A0AAV9CN55"/>
<dbReference type="SMART" id="SM00320">
    <property type="entry name" value="WD40"/>
    <property type="match status" value="5"/>
</dbReference>
<evidence type="ECO:0000256" key="4">
    <source>
        <dbReference type="ARBA" id="ARBA00022692"/>
    </source>
</evidence>
<reference evidence="13" key="1">
    <citation type="journal article" date="2023" name="Nat. Commun.">
        <title>Diploid and tetraploid genomes of Acorus and the evolution of monocots.</title>
        <authorList>
            <person name="Ma L."/>
            <person name="Liu K.W."/>
            <person name="Li Z."/>
            <person name="Hsiao Y.Y."/>
            <person name="Qi Y."/>
            <person name="Fu T."/>
            <person name="Tang G.D."/>
            <person name="Zhang D."/>
            <person name="Sun W.H."/>
            <person name="Liu D.K."/>
            <person name="Li Y."/>
            <person name="Chen G.Z."/>
            <person name="Liu X.D."/>
            <person name="Liao X.Y."/>
            <person name="Jiang Y.T."/>
            <person name="Yu X."/>
            <person name="Hao Y."/>
            <person name="Huang J."/>
            <person name="Zhao X.W."/>
            <person name="Ke S."/>
            <person name="Chen Y.Y."/>
            <person name="Wu W.L."/>
            <person name="Hsu J.L."/>
            <person name="Lin Y.F."/>
            <person name="Huang M.D."/>
            <person name="Li C.Y."/>
            <person name="Huang L."/>
            <person name="Wang Z.W."/>
            <person name="Zhao X."/>
            <person name="Zhong W.Y."/>
            <person name="Peng D.H."/>
            <person name="Ahmad S."/>
            <person name="Lan S."/>
            <person name="Zhang J.S."/>
            <person name="Tsai W.C."/>
            <person name="Van de Peer Y."/>
            <person name="Liu Z.J."/>
        </authorList>
    </citation>
    <scope>NUCLEOTIDE SEQUENCE</scope>
    <source>
        <strain evidence="13">CP</strain>
    </source>
</reference>
<dbReference type="GO" id="GO:0015031">
    <property type="term" value="P:protein transport"/>
    <property type="evidence" value="ECO:0007669"/>
    <property type="project" value="UniProtKB-KW"/>
</dbReference>
<keyword evidence="4 12" id="KW-0812">Transmembrane</keyword>
<comment type="caution">
    <text evidence="13">The sequence shown here is derived from an EMBL/GenBank/DDBJ whole genome shotgun (WGS) entry which is preliminary data.</text>
</comment>
<proteinExistence type="predicted"/>
<dbReference type="GO" id="GO:0005789">
    <property type="term" value="C:endoplasmic reticulum membrane"/>
    <property type="evidence" value="ECO:0007669"/>
    <property type="project" value="UniProtKB-SubCell"/>
</dbReference>
<evidence type="ECO:0000256" key="8">
    <source>
        <dbReference type="ARBA" id="ARBA00022927"/>
    </source>
</evidence>
<evidence type="ECO:0000256" key="12">
    <source>
        <dbReference type="SAM" id="Phobius"/>
    </source>
</evidence>
<evidence type="ECO:0000256" key="2">
    <source>
        <dbReference type="ARBA" id="ARBA00022448"/>
    </source>
</evidence>
<evidence type="ECO:0000313" key="13">
    <source>
        <dbReference type="EMBL" id="KAK1289627.1"/>
    </source>
</evidence>
<keyword evidence="8" id="KW-0653">Protein transport</keyword>
<keyword evidence="5" id="KW-0677">Repeat</keyword>
<dbReference type="FunFam" id="2.130.10.10:FF:000612">
    <property type="entry name" value="SEC12-like protein 2"/>
    <property type="match status" value="1"/>
</dbReference>
<organism evidence="13 14">
    <name type="scientific">Acorus calamus</name>
    <name type="common">Sweet flag</name>
    <dbReference type="NCBI Taxonomy" id="4465"/>
    <lineage>
        <taxon>Eukaryota</taxon>
        <taxon>Viridiplantae</taxon>
        <taxon>Streptophyta</taxon>
        <taxon>Embryophyta</taxon>
        <taxon>Tracheophyta</taxon>
        <taxon>Spermatophyta</taxon>
        <taxon>Magnoliopsida</taxon>
        <taxon>Liliopsida</taxon>
        <taxon>Acoraceae</taxon>
        <taxon>Acorus</taxon>
    </lineage>
</organism>
<accession>A0AAV9CN55</accession>
<dbReference type="InterPro" id="IPR011047">
    <property type="entry name" value="Quinoprotein_ADH-like_sf"/>
</dbReference>
<evidence type="ECO:0000256" key="3">
    <source>
        <dbReference type="ARBA" id="ARBA00022574"/>
    </source>
</evidence>
<feature type="region of interest" description="Disordered" evidence="11">
    <location>
        <begin position="22"/>
        <end position="53"/>
    </location>
</feature>
<keyword evidence="3" id="KW-0853">WD repeat</keyword>
<evidence type="ECO:0000256" key="6">
    <source>
        <dbReference type="ARBA" id="ARBA00022824"/>
    </source>
</evidence>
<comment type="subcellular location">
    <subcellularLocation>
        <location evidence="1">Endoplasmic reticulum membrane</location>
        <topology evidence="1">Single-pass membrane protein</topology>
    </subcellularLocation>
</comment>
<keyword evidence="14" id="KW-1185">Reference proteome</keyword>
<keyword evidence="6" id="KW-0256">Endoplasmic reticulum</keyword>
<name>A0AAV9CN55_ACOCL</name>
<dbReference type="GO" id="GO:0006888">
    <property type="term" value="P:endoplasmic reticulum to Golgi vesicle-mediated transport"/>
    <property type="evidence" value="ECO:0007669"/>
    <property type="project" value="TreeGrafter"/>
</dbReference>
<feature type="transmembrane region" description="Helical" evidence="12">
    <location>
        <begin position="365"/>
        <end position="382"/>
    </location>
</feature>
<dbReference type="Pfam" id="PF00400">
    <property type="entry name" value="WD40"/>
    <property type="match status" value="2"/>
</dbReference>
<keyword evidence="2" id="KW-0813">Transport</keyword>
<dbReference type="GO" id="GO:0005085">
    <property type="term" value="F:guanyl-nucleotide exchange factor activity"/>
    <property type="evidence" value="ECO:0007669"/>
    <property type="project" value="InterPro"/>
</dbReference>
<gene>
    <name evidence="13" type="primary">STL2P</name>
    <name evidence="13" type="ORF">QJS10_CPB18g00840</name>
</gene>